<dbReference type="InterPro" id="IPR010982">
    <property type="entry name" value="Lambda_DNA-bd_dom_sf"/>
</dbReference>
<dbReference type="SUPFAM" id="SSF53822">
    <property type="entry name" value="Periplasmic binding protein-like I"/>
    <property type="match status" value="1"/>
</dbReference>
<evidence type="ECO:0000256" key="2">
    <source>
        <dbReference type="ARBA" id="ARBA00023125"/>
    </source>
</evidence>
<keyword evidence="1" id="KW-0805">Transcription regulation</keyword>
<dbReference type="InterPro" id="IPR028082">
    <property type="entry name" value="Peripla_BP_I"/>
</dbReference>
<protein>
    <submittedName>
        <fullName evidence="5">Substrate-binding domain-containing protein</fullName>
    </submittedName>
</protein>
<proteinExistence type="predicted"/>
<accession>A0A857J508</accession>
<dbReference type="PANTHER" id="PTHR30146:SF33">
    <property type="entry name" value="TRANSCRIPTIONAL REGULATOR"/>
    <property type="match status" value="1"/>
</dbReference>
<evidence type="ECO:0000313" key="6">
    <source>
        <dbReference type="Proteomes" id="UP000464787"/>
    </source>
</evidence>
<dbReference type="EMBL" id="CP047650">
    <property type="protein sequence ID" value="QHI98896.1"/>
    <property type="molecule type" value="Genomic_DNA"/>
</dbReference>
<dbReference type="InterPro" id="IPR000843">
    <property type="entry name" value="HTH_LacI"/>
</dbReference>
<keyword evidence="2" id="KW-0238">DNA-binding</keyword>
<dbReference type="AlphaFoldDB" id="A0A857J508"/>
<dbReference type="CDD" id="cd01392">
    <property type="entry name" value="HTH_LacI"/>
    <property type="match status" value="1"/>
</dbReference>
<dbReference type="SMART" id="SM00354">
    <property type="entry name" value="HTH_LACI"/>
    <property type="match status" value="1"/>
</dbReference>
<organism evidence="5 6">
    <name type="scientific">Xylophilus rhododendri</name>
    <dbReference type="NCBI Taxonomy" id="2697032"/>
    <lineage>
        <taxon>Bacteria</taxon>
        <taxon>Pseudomonadati</taxon>
        <taxon>Pseudomonadota</taxon>
        <taxon>Betaproteobacteria</taxon>
        <taxon>Burkholderiales</taxon>
        <taxon>Xylophilus</taxon>
    </lineage>
</organism>
<reference evidence="5 6" key="1">
    <citation type="submission" date="2020-01" db="EMBL/GenBank/DDBJ databases">
        <title>Genome sequencing of strain KACC 21265.</title>
        <authorList>
            <person name="Heo J."/>
            <person name="Kim S.-J."/>
            <person name="Kim J.-S."/>
            <person name="Hong S.-B."/>
            <person name="Kwon S.-W."/>
        </authorList>
    </citation>
    <scope>NUCLEOTIDE SEQUENCE [LARGE SCALE GENOMIC DNA]</scope>
    <source>
        <strain evidence="5 6">KACC 21265</strain>
    </source>
</reference>
<dbReference type="Gene3D" id="3.40.50.2300">
    <property type="match status" value="2"/>
</dbReference>
<dbReference type="PANTHER" id="PTHR30146">
    <property type="entry name" value="LACI-RELATED TRANSCRIPTIONAL REPRESSOR"/>
    <property type="match status" value="1"/>
</dbReference>
<evidence type="ECO:0000256" key="1">
    <source>
        <dbReference type="ARBA" id="ARBA00023015"/>
    </source>
</evidence>
<name>A0A857J508_9BURK</name>
<dbReference type="Pfam" id="PF00356">
    <property type="entry name" value="LacI"/>
    <property type="match status" value="1"/>
</dbReference>
<keyword evidence="3" id="KW-0804">Transcription</keyword>
<sequence>MTAQPNRRRLAAASSGAARMSDVAATAGVSLVTVSRAINTPDQVAAGTLAAVRAAVAQLGYLPNTTAGSLASRRTRIVGCLVPSISHPAFSETIEALARTLGDAGYQLLLAQTNYRHDDEARLVDSFLARRVDAMVLTGSTHAAGLRTRLQRSGIPVVETWELAAAPIDLSVGFSNHDAGRAAAEHLFERGYRTPAFIGSDEDRSRQRLAGLRAVARERGACDVPVELILPPASIEEAGARLAALLARRPQIDAVLCHTDTLAAGVLFECHRRGWDVPGRIAVMGFGDLPIARAGFPRLSTVKVRGSSIGERAGQLLLARLSGQTQADSMVDIGFEVVPREST</sequence>
<dbReference type="SUPFAM" id="SSF47413">
    <property type="entry name" value="lambda repressor-like DNA-binding domains"/>
    <property type="match status" value="1"/>
</dbReference>
<dbReference type="Pfam" id="PF13377">
    <property type="entry name" value="Peripla_BP_3"/>
    <property type="match status" value="1"/>
</dbReference>
<evidence type="ECO:0000256" key="3">
    <source>
        <dbReference type="ARBA" id="ARBA00023163"/>
    </source>
</evidence>
<gene>
    <name evidence="5" type="ORF">GT347_13400</name>
</gene>
<dbReference type="Proteomes" id="UP000464787">
    <property type="component" value="Chromosome"/>
</dbReference>
<dbReference type="PROSITE" id="PS00356">
    <property type="entry name" value="HTH_LACI_1"/>
    <property type="match status" value="1"/>
</dbReference>
<feature type="domain" description="HTH lacI-type" evidence="4">
    <location>
        <begin position="18"/>
        <end position="72"/>
    </location>
</feature>
<dbReference type="KEGG" id="xyk:GT347_13400"/>
<dbReference type="PROSITE" id="PS50932">
    <property type="entry name" value="HTH_LACI_2"/>
    <property type="match status" value="1"/>
</dbReference>
<dbReference type="CDD" id="cd01575">
    <property type="entry name" value="PBP1_GntR"/>
    <property type="match status" value="1"/>
</dbReference>
<dbReference type="GO" id="GO:0003700">
    <property type="term" value="F:DNA-binding transcription factor activity"/>
    <property type="evidence" value="ECO:0007669"/>
    <property type="project" value="TreeGrafter"/>
</dbReference>
<dbReference type="GO" id="GO:0000976">
    <property type="term" value="F:transcription cis-regulatory region binding"/>
    <property type="evidence" value="ECO:0007669"/>
    <property type="project" value="TreeGrafter"/>
</dbReference>
<dbReference type="InterPro" id="IPR046335">
    <property type="entry name" value="LacI/GalR-like_sensor"/>
</dbReference>
<dbReference type="Gene3D" id="1.10.260.40">
    <property type="entry name" value="lambda repressor-like DNA-binding domains"/>
    <property type="match status" value="1"/>
</dbReference>
<evidence type="ECO:0000313" key="5">
    <source>
        <dbReference type="EMBL" id="QHI98896.1"/>
    </source>
</evidence>
<evidence type="ECO:0000259" key="4">
    <source>
        <dbReference type="PROSITE" id="PS50932"/>
    </source>
</evidence>
<keyword evidence="6" id="KW-1185">Reference proteome</keyword>